<evidence type="ECO:0000313" key="1">
    <source>
        <dbReference type="EMBL" id="PIZ38280.1"/>
    </source>
</evidence>
<dbReference type="RefSeq" id="WP_286976836.1">
    <property type="nucleotide sequence ID" value="NZ_PFNG01000154.1"/>
</dbReference>
<dbReference type="EMBL" id="PFNG01000154">
    <property type="protein sequence ID" value="PIZ38280.1"/>
    <property type="molecule type" value="Genomic_DNA"/>
</dbReference>
<feature type="non-terminal residue" evidence="1">
    <location>
        <position position="1"/>
    </location>
</feature>
<comment type="caution">
    <text evidence="1">The sequence shown here is derived from an EMBL/GenBank/DDBJ whole genome shotgun (WGS) entry which is preliminary data.</text>
</comment>
<dbReference type="AlphaFoldDB" id="A0A2M7T8C4"/>
<sequence>DWVGDSARRALNASAYCHPNEVLLDDPARYQVLNVFESTPVDIQSRILEERIGRLEEGFAAYTLGAIRAERAAESDAPENFVYTFGAVGKTDEATRVAQRVAERLVDEARGASTAADMPGWNRLIASLLDYASAV</sequence>
<gene>
    <name evidence="1" type="ORF">COY37_06460</name>
</gene>
<accession>A0A2M7T8C4</accession>
<organism evidence="1 2">
    <name type="scientific">Candidatus Aquicultor secundus</name>
    <dbReference type="NCBI Taxonomy" id="1973895"/>
    <lineage>
        <taxon>Bacteria</taxon>
        <taxon>Bacillati</taxon>
        <taxon>Actinomycetota</taxon>
        <taxon>Candidatus Aquicultoria</taxon>
        <taxon>Candidatus Aquicultorales</taxon>
        <taxon>Candidatus Aquicultoraceae</taxon>
        <taxon>Candidatus Aquicultor</taxon>
    </lineage>
</organism>
<name>A0A2M7T8C4_9ACTN</name>
<reference evidence="2" key="1">
    <citation type="submission" date="2017-09" db="EMBL/GenBank/DDBJ databases">
        <title>Depth-based differentiation of microbial function through sediment-hosted aquifers and enrichment of novel symbionts in the deep terrestrial subsurface.</title>
        <authorList>
            <person name="Probst A.J."/>
            <person name="Ladd B."/>
            <person name="Jarett J.K."/>
            <person name="Geller-Mcgrath D.E."/>
            <person name="Sieber C.M.K."/>
            <person name="Emerson J.B."/>
            <person name="Anantharaman K."/>
            <person name="Thomas B.C."/>
            <person name="Malmstrom R."/>
            <person name="Stieglmeier M."/>
            <person name="Klingl A."/>
            <person name="Woyke T."/>
            <person name="Ryan C.M."/>
            <person name="Banfield J.F."/>
        </authorList>
    </citation>
    <scope>NUCLEOTIDE SEQUENCE [LARGE SCALE GENOMIC DNA]</scope>
</reference>
<protein>
    <submittedName>
        <fullName evidence="1">Uncharacterized protein</fullName>
    </submittedName>
</protein>
<dbReference type="Proteomes" id="UP000230956">
    <property type="component" value="Unassembled WGS sequence"/>
</dbReference>
<evidence type="ECO:0000313" key="2">
    <source>
        <dbReference type="Proteomes" id="UP000230956"/>
    </source>
</evidence>
<proteinExistence type="predicted"/>
<feature type="non-terminal residue" evidence="1">
    <location>
        <position position="135"/>
    </location>
</feature>